<dbReference type="EMBL" id="VSRR010012025">
    <property type="protein sequence ID" value="MPC53980.1"/>
    <property type="molecule type" value="Genomic_DNA"/>
</dbReference>
<sequence>MAFPQPALPVASSRWLISYSNSEISDLLHTFIACWYLTLNPLPWGHRGGCQVFLCYHVAYETAIYRELPRLLAASTEKLPKLPALMVPDEKPLLPEITPNYKPLPRLPVKDDPPESCLTKMTEEEALNFVFQSKNNR</sequence>
<comment type="caution">
    <text evidence="1">The sequence shown here is derived from an EMBL/GenBank/DDBJ whole genome shotgun (WGS) entry which is preliminary data.</text>
</comment>
<keyword evidence="2" id="KW-1185">Reference proteome</keyword>
<gene>
    <name evidence="1" type="ORF">E2C01_047885</name>
</gene>
<name>A0A5B7G1Q8_PORTR</name>
<accession>A0A5B7G1Q8</accession>
<evidence type="ECO:0000313" key="2">
    <source>
        <dbReference type="Proteomes" id="UP000324222"/>
    </source>
</evidence>
<protein>
    <submittedName>
        <fullName evidence="1">Uncharacterized protein</fullName>
    </submittedName>
</protein>
<dbReference type="OrthoDB" id="21513at2759"/>
<dbReference type="AlphaFoldDB" id="A0A5B7G1Q8"/>
<organism evidence="1 2">
    <name type="scientific">Portunus trituberculatus</name>
    <name type="common">Swimming crab</name>
    <name type="synonym">Neptunus trituberculatus</name>
    <dbReference type="NCBI Taxonomy" id="210409"/>
    <lineage>
        <taxon>Eukaryota</taxon>
        <taxon>Metazoa</taxon>
        <taxon>Ecdysozoa</taxon>
        <taxon>Arthropoda</taxon>
        <taxon>Crustacea</taxon>
        <taxon>Multicrustacea</taxon>
        <taxon>Malacostraca</taxon>
        <taxon>Eumalacostraca</taxon>
        <taxon>Eucarida</taxon>
        <taxon>Decapoda</taxon>
        <taxon>Pleocyemata</taxon>
        <taxon>Brachyura</taxon>
        <taxon>Eubrachyura</taxon>
        <taxon>Portunoidea</taxon>
        <taxon>Portunidae</taxon>
        <taxon>Portuninae</taxon>
        <taxon>Portunus</taxon>
    </lineage>
</organism>
<dbReference type="Proteomes" id="UP000324222">
    <property type="component" value="Unassembled WGS sequence"/>
</dbReference>
<evidence type="ECO:0000313" key="1">
    <source>
        <dbReference type="EMBL" id="MPC53980.1"/>
    </source>
</evidence>
<proteinExistence type="predicted"/>
<reference evidence="1 2" key="1">
    <citation type="submission" date="2019-05" db="EMBL/GenBank/DDBJ databases">
        <title>Another draft genome of Portunus trituberculatus and its Hox gene families provides insights of decapod evolution.</title>
        <authorList>
            <person name="Jeong J.-H."/>
            <person name="Song I."/>
            <person name="Kim S."/>
            <person name="Choi T."/>
            <person name="Kim D."/>
            <person name="Ryu S."/>
            <person name="Kim W."/>
        </authorList>
    </citation>
    <scope>NUCLEOTIDE SEQUENCE [LARGE SCALE GENOMIC DNA]</scope>
    <source>
        <tissue evidence="1">Muscle</tissue>
    </source>
</reference>